<dbReference type="RefSeq" id="WP_167681863.1">
    <property type="nucleotide sequence ID" value="NZ_JAATWB010000005.1"/>
</dbReference>
<dbReference type="EMBL" id="JAATWB010000005">
    <property type="protein sequence ID" value="NJA89404.1"/>
    <property type="molecule type" value="Genomic_DNA"/>
</dbReference>
<evidence type="ECO:0000259" key="1">
    <source>
        <dbReference type="Pfam" id="PF01965"/>
    </source>
</evidence>
<dbReference type="Proteomes" id="UP000720344">
    <property type="component" value="Unassembled WGS sequence"/>
</dbReference>
<dbReference type="SUPFAM" id="SSF52317">
    <property type="entry name" value="Class I glutamine amidotransferase-like"/>
    <property type="match status" value="1"/>
</dbReference>
<sequence length="238" mass="25170">MSTVLSIPASSQPLTIGMLLYPGFTLLDLAGPQAALGLHGRTLLFWKTLEQVPTDSGISVNPTHTFADAPDALDVLFVPGGMGTNEAMLDPEVVEFLARLGQRARYVTSVCTGSLLLGMAGLLDGYRAATHWAAYEALEALGVTSAPDRVVADRNRITGGGGTAGIDFGLTLLAELRGDDVAKITQLLMEYDPHPPFNTGHPRVAGELLTQAARAALGEDLILNITKIASARHTRIEI</sequence>
<organism evidence="2 3">
    <name type="scientific">Rhodocyclus gracilis</name>
    <dbReference type="NCBI Taxonomy" id="2929842"/>
    <lineage>
        <taxon>Bacteria</taxon>
        <taxon>Pseudomonadati</taxon>
        <taxon>Pseudomonadota</taxon>
        <taxon>Betaproteobacteria</taxon>
        <taxon>Rhodocyclales</taxon>
        <taxon>Rhodocyclaceae</taxon>
        <taxon>Rhodocyclus</taxon>
    </lineage>
</organism>
<comment type="caution">
    <text evidence="2">The sequence shown here is derived from an EMBL/GenBank/DDBJ whole genome shotgun (WGS) entry which is preliminary data.</text>
</comment>
<protein>
    <submittedName>
        <fullName evidence="2">DJ-1/PfpI family protein</fullName>
    </submittedName>
</protein>
<keyword evidence="3" id="KW-1185">Reference proteome</keyword>
<feature type="domain" description="DJ-1/PfpI" evidence="1">
    <location>
        <begin position="19"/>
        <end position="174"/>
    </location>
</feature>
<evidence type="ECO:0000313" key="2">
    <source>
        <dbReference type="EMBL" id="NJA89404.1"/>
    </source>
</evidence>
<dbReference type="Pfam" id="PF01965">
    <property type="entry name" value="DJ-1_PfpI"/>
    <property type="match status" value="1"/>
</dbReference>
<evidence type="ECO:0000313" key="3">
    <source>
        <dbReference type="Proteomes" id="UP000720344"/>
    </source>
</evidence>
<dbReference type="Gene3D" id="3.40.50.880">
    <property type="match status" value="1"/>
</dbReference>
<dbReference type="PANTHER" id="PTHR43130">
    <property type="entry name" value="ARAC-FAMILY TRANSCRIPTIONAL REGULATOR"/>
    <property type="match status" value="1"/>
</dbReference>
<dbReference type="InterPro" id="IPR052158">
    <property type="entry name" value="INH-QAR"/>
</dbReference>
<dbReference type="InterPro" id="IPR029062">
    <property type="entry name" value="Class_I_gatase-like"/>
</dbReference>
<name>A0ABX0WL53_9RHOO</name>
<gene>
    <name evidence="2" type="ORF">HCX48_09245</name>
</gene>
<dbReference type="InterPro" id="IPR002818">
    <property type="entry name" value="DJ-1/PfpI"/>
</dbReference>
<dbReference type="CDD" id="cd03139">
    <property type="entry name" value="GATase1_PfpI_2"/>
    <property type="match status" value="1"/>
</dbReference>
<accession>A0ABX0WL53</accession>
<proteinExistence type="predicted"/>
<reference evidence="3" key="1">
    <citation type="submission" date="2020-03" db="EMBL/GenBank/DDBJ databases">
        <title>Whole-genome sequence of the purple nonsulfur bacterium Rhodocyclus tenuis DSM112.</title>
        <authorList>
            <person name="Kyndt J.A."/>
            <person name="Meyer T.E."/>
        </authorList>
    </citation>
    <scope>NUCLEOTIDE SEQUENCE [LARGE SCALE GENOMIC DNA]</scope>
    <source>
        <strain evidence="3">DSM 112</strain>
    </source>
</reference>
<dbReference type="PANTHER" id="PTHR43130:SF2">
    <property type="entry name" value="DJ-1_PFPI DOMAIN-CONTAINING PROTEIN"/>
    <property type="match status" value="1"/>
</dbReference>